<proteinExistence type="predicted"/>
<gene>
    <name evidence="1" type="ORF">PLEPLA_LOCUS32175</name>
</gene>
<reference evidence="1" key="1">
    <citation type="submission" date="2020-03" db="EMBL/GenBank/DDBJ databases">
        <authorList>
            <person name="Weist P."/>
        </authorList>
    </citation>
    <scope>NUCLEOTIDE SEQUENCE</scope>
</reference>
<sequence length="102" mass="11295">MEEEEERMEGRSERSCVAIKGWHAADHINEDLQLERSGRVGPVAARKLTASSSGENGSLGVTVSSDYTTDSGKVKHYTDLHPQRNPCLRSKLFTFCTPIGWS</sequence>
<dbReference type="AlphaFoldDB" id="A0A9N7V9E9"/>
<evidence type="ECO:0000313" key="2">
    <source>
        <dbReference type="Proteomes" id="UP001153269"/>
    </source>
</evidence>
<dbReference type="Proteomes" id="UP001153269">
    <property type="component" value="Unassembled WGS sequence"/>
</dbReference>
<accession>A0A9N7V9E9</accession>
<keyword evidence="2" id="KW-1185">Reference proteome</keyword>
<comment type="caution">
    <text evidence="1">The sequence shown here is derived from an EMBL/GenBank/DDBJ whole genome shotgun (WGS) entry which is preliminary data.</text>
</comment>
<evidence type="ECO:0000313" key="1">
    <source>
        <dbReference type="EMBL" id="CAB1444459.1"/>
    </source>
</evidence>
<dbReference type="EMBL" id="CADEAL010003369">
    <property type="protein sequence ID" value="CAB1444459.1"/>
    <property type="molecule type" value="Genomic_DNA"/>
</dbReference>
<organism evidence="1 2">
    <name type="scientific">Pleuronectes platessa</name>
    <name type="common">European plaice</name>
    <dbReference type="NCBI Taxonomy" id="8262"/>
    <lineage>
        <taxon>Eukaryota</taxon>
        <taxon>Metazoa</taxon>
        <taxon>Chordata</taxon>
        <taxon>Craniata</taxon>
        <taxon>Vertebrata</taxon>
        <taxon>Euteleostomi</taxon>
        <taxon>Actinopterygii</taxon>
        <taxon>Neopterygii</taxon>
        <taxon>Teleostei</taxon>
        <taxon>Neoteleostei</taxon>
        <taxon>Acanthomorphata</taxon>
        <taxon>Carangaria</taxon>
        <taxon>Pleuronectiformes</taxon>
        <taxon>Pleuronectoidei</taxon>
        <taxon>Pleuronectidae</taxon>
        <taxon>Pleuronectes</taxon>
    </lineage>
</organism>
<name>A0A9N7V9E9_PLEPL</name>
<protein>
    <submittedName>
        <fullName evidence="1">Uncharacterized protein</fullName>
    </submittedName>
</protein>